<dbReference type="EMBL" id="PQWM01000016">
    <property type="protein sequence ID" value="RDZ12903.1"/>
    <property type="molecule type" value="Genomic_DNA"/>
</dbReference>
<dbReference type="Proteomes" id="UP000256519">
    <property type="component" value="Unassembled WGS sequence"/>
</dbReference>
<dbReference type="Pfam" id="PF12841">
    <property type="entry name" value="YvrJ"/>
    <property type="match status" value="1"/>
</dbReference>
<accession>A0A3D8X0F1</accession>
<dbReference type="AlphaFoldDB" id="A0A3D8X0F1"/>
<dbReference type="InterPro" id="IPR024419">
    <property type="entry name" value="YvrJ"/>
</dbReference>
<protein>
    <submittedName>
        <fullName evidence="2">YvrJ family protein</fullName>
    </submittedName>
</protein>
<evidence type="ECO:0000313" key="3">
    <source>
        <dbReference type="Proteomes" id="UP000256519"/>
    </source>
</evidence>
<gene>
    <name evidence="2" type="ORF">C3744_17160</name>
</gene>
<evidence type="ECO:0000256" key="1">
    <source>
        <dbReference type="SAM" id="Phobius"/>
    </source>
</evidence>
<keyword evidence="1" id="KW-1133">Transmembrane helix</keyword>
<organism evidence="2 3">
    <name type="scientific">Priestia megaterium</name>
    <name type="common">Bacillus megaterium</name>
    <dbReference type="NCBI Taxonomy" id="1404"/>
    <lineage>
        <taxon>Bacteria</taxon>
        <taxon>Bacillati</taxon>
        <taxon>Bacillota</taxon>
        <taxon>Bacilli</taxon>
        <taxon>Bacillales</taxon>
        <taxon>Bacillaceae</taxon>
        <taxon>Priestia</taxon>
    </lineage>
</organism>
<proteinExistence type="predicted"/>
<name>A0A3D8X0F1_PRIMG</name>
<comment type="caution">
    <text evidence="2">The sequence shown here is derived from an EMBL/GenBank/DDBJ whole genome shotgun (WGS) entry which is preliminary data.</text>
</comment>
<reference evidence="2 3" key="1">
    <citation type="journal article" date="2018" name="Appl. Environ. Microbiol.">
        <title>Antimicrobial susceptibility testing and tentative epidemiological cut-off values of five Bacillus species relevant for use as animal feed additives or for plant protection.</title>
        <authorList>
            <person name="Agerso Y."/>
            <person name="Stuer-Lauridsen B."/>
            <person name="Bjerre K."/>
            <person name="Jensen M.G."/>
            <person name="Johansen E."/>
            <person name="Bennedsen M."/>
            <person name="Brockmann E."/>
            <person name="Nielsen B."/>
        </authorList>
    </citation>
    <scope>NUCLEOTIDE SEQUENCE [LARGE SCALE GENOMIC DNA]</scope>
    <source>
        <strain evidence="2 3">CHCC20162</strain>
    </source>
</reference>
<evidence type="ECO:0000313" key="2">
    <source>
        <dbReference type="EMBL" id="RDZ12903.1"/>
    </source>
</evidence>
<keyword evidence="1" id="KW-0812">Transmembrane</keyword>
<sequence>MEYWLNLVGNLGFPIVIAFYLLIRFERKIDRLTEAINKIAITIEKEKDKP</sequence>
<feature type="transmembrane region" description="Helical" evidence="1">
    <location>
        <begin position="6"/>
        <end position="23"/>
    </location>
</feature>
<keyword evidence="1" id="KW-0472">Membrane</keyword>